<protein>
    <submittedName>
        <fullName evidence="11">TonB-dependent receptor</fullName>
    </submittedName>
</protein>
<dbReference type="SUPFAM" id="SSF49464">
    <property type="entry name" value="Carboxypeptidase regulatory domain-like"/>
    <property type="match status" value="1"/>
</dbReference>
<feature type="compositionally biased region" description="Gly residues" evidence="8">
    <location>
        <begin position="804"/>
        <end position="820"/>
    </location>
</feature>
<keyword evidence="3 7" id="KW-1134">Transmembrane beta strand</keyword>
<keyword evidence="11" id="KW-0675">Receptor</keyword>
<evidence type="ECO:0000259" key="9">
    <source>
        <dbReference type="Pfam" id="PF07715"/>
    </source>
</evidence>
<dbReference type="GO" id="GO:0009279">
    <property type="term" value="C:cell outer membrane"/>
    <property type="evidence" value="ECO:0007669"/>
    <property type="project" value="UniProtKB-SubCell"/>
</dbReference>
<dbReference type="KEGG" id="fax:FUAX_32090"/>
<feature type="region of interest" description="Disordered" evidence="8">
    <location>
        <begin position="349"/>
        <end position="376"/>
    </location>
</feature>
<evidence type="ECO:0000256" key="3">
    <source>
        <dbReference type="ARBA" id="ARBA00022452"/>
    </source>
</evidence>
<keyword evidence="2 7" id="KW-0813">Transport</keyword>
<dbReference type="SUPFAM" id="SSF56935">
    <property type="entry name" value="Porins"/>
    <property type="match status" value="1"/>
</dbReference>
<dbReference type="PANTHER" id="PTHR40980">
    <property type="entry name" value="PLUG DOMAIN-CONTAINING PROTEIN"/>
    <property type="match status" value="1"/>
</dbReference>
<keyword evidence="6 7" id="KW-0998">Cell outer membrane</keyword>
<dbReference type="EMBL" id="AP025314">
    <property type="protein sequence ID" value="BDD10777.1"/>
    <property type="molecule type" value="Genomic_DNA"/>
</dbReference>
<evidence type="ECO:0000256" key="8">
    <source>
        <dbReference type="SAM" id="MobiDB-lite"/>
    </source>
</evidence>
<evidence type="ECO:0000256" key="7">
    <source>
        <dbReference type="PROSITE-ProRule" id="PRU01360"/>
    </source>
</evidence>
<dbReference type="AlphaFoldDB" id="A0AAU9CZ84"/>
<dbReference type="InterPro" id="IPR039426">
    <property type="entry name" value="TonB-dep_rcpt-like"/>
</dbReference>
<keyword evidence="5 7" id="KW-0472">Membrane</keyword>
<dbReference type="Gene3D" id="2.40.170.20">
    <property type="entry name" value="TonB-dependent receptor, beta-barrel domain"/>
    <property type="match status" value="1"/>
</dbReference>
<dbReference type="InterPro" id="IPR041700">
    <property type="entry name" value="OMP_b-brl_3"/>
</dbReference>
<evidence type="ECO:0000256" key="2">
    <source>
        <dbReference type="ARBA" id="ARBA00022448"/>
    </source>
</evidence>
<keyword evidence="12" id="KW-1185">Reference proteome</keyword>
<feature type="domain" description="TonB-dependent receptor plug" evidence="9">
    <location>
        <begin position="157"/>
        <end position="234"/>
    </location>
</feature>
<organism evidence="11 12">
    <name type="scientific">Fulvitalea axinellae</name>
    <dbReference type="NCBI Taxonomy" id="1182444"/>
    <lineage>
        <taxon>Bacteria</taxon>
        <taxon>Pseudomonadati</taxon>
        <taxon>Bacteroidota</taxon>
        <taxon>Cytophagia</taxon>
        <taxon>Cytophagales</taxon>
        <taxon>Persicobacteraceae</taxon>
        <taxon>Fulvitalea</taxon>
    </lineage>
</organism>
<dbReference type="Pfam" id="PF14905">
    <property type="entry name" value="OMP_b-brl_3"/>
    <property type="match status" value="1"/>
</dbReference>
<dbReference type="PANTHER" id="PTHR40980:SF3">
    <property type="entry name" value="TONB-DEPENDENT RECEPTOR-LIKE BETA-BARREL DOMAIN-CONTAINING PROTEIN"/>
    <property type="match status" value="1"/>
</dbReference>
<dbReference type="PROSITE" id="PS52016">
    <property type="entry name" value="TONB_DEPENDENT_REC_3"/>
    <property type="match status" value="1"/>
</dbReference>
<comment type="subcellular location">
    <subcellularLocation>
        <location evidence="1 7">Cell outer membrane</location>
        <topology evidence="1 7">Multi-pass membrane protein</topology>
    </subcellularLocation>
</comment>
<keyword evidence="4 7" id="KW-0812">Transmembrane</keyword>
<dbReference type="InterPro" id="IPR037066">
    <property type="entry name" value="Plug_dom_sf"/>
</dbReference>
<dbReference type="Gene3D" id="2.60.40.1120">
    <property type="entry name" value="Carboxypeptidase-like, regulatory domain"/>
    <property type="match status" value="1"/>
</dbReference>
<sequence length="820" mass="92363">MIRISLISGWLFFLCFACGLDLFAMTEPEGPVAKVRLIGKVVDSENDTPLEFATVAILEPDGSVAGGGVTDANGKFSVEIRPGKFTVRIEFISYQKKEIPNLVIAKGTRQHDLGVVRLSADIKALEAVEVKASRARMEVALDKKILNVASDPTFKGVSASEILDNIPSVSVDLDGNVSLRGSGNVRILVDGKPSGLTGISSTDALKTLPSEMIERVEVVTNPSARYEAEGTAGIINIVLKKNKKKGVNGTFSVNGGFPGSVGAGVNLNFRREKLNWFVNYAARYGKNPGSGVTEQFNADNELISRQYRDHERGGWSNSVRFGADYFINETNTLTAALLYRYEDNDNESSIKYRDYGPSGDLVGQSDRSETENETEPNLEYSLRYKKTFEGEGHEFVADFQYRDTKEKEASDFIQVFSGEGAREPLNQRAGNEEGESGMLLTADYVYPFSKYGKFESGYRGSVRRIENDYQVQSLVNDNWENNVELTNTMIYDETIHGVYAMVGEKFWDRLSLQGGLRMEYTDVVTELKQTDDKTPRDYVDFFPSSHITFEFAEEQSVQFSYSRRILRPRFWDLNPFFTFSDSRMIFGGNPKLDPEYTDSYELGYIRNWDDVSLSASGYYRRTTDIIQRLTRLTEEDGEVISRTRPENFGTEDAFGGEFTFAVTPVKWWDFDLDANAYYFILEGMDRDVPVKREGFTWRFRGTSKIKIAGLFDWQTRFGFRAPQKSAQGKRKAVYAVDLGFSRDILNDNGTLTLNVRDLFNSRKWRWEATDNENGIRTEREFQWRSRTVTLDFSYRLNTKKGRGGRGGGQSGGSGGGGGMF</sequence>
<evidence type="ECO:0000256" key="4">
    <source>
        <dbReference type="ARBA" id="ARBA00022692"/>
    </source>
</evidence>
<feature type="region of interest" description="Disordered" evidence="8">
    <location>
        <begin position="799"/>
        <end position="820"/>
    </location>
</feature>
<dbReference type="InterPro" id="IPR008969">
    <property type="entry name" value="CarboxyPept-like_regulatory"/>
</dbReference>
<comment type="similarity">
    <text evidence="7">Belongs to the TonB-dependent receptor family.</text>
</comment>
<dbReference type="InterPro" id="IPR036942">
    <property type="entry name" value="Beta-barrel_TonB_sf"/>
</dbReference>
<evidence type="ECO:0000259" key="10">
    <source>
        <dbReference type="Pfam" id="PF14905"/>
    </source>
</evidence>
<proteinExistence type="inferred from homology"/>
<accession>A0AAU9CZ84</accession>
<dbReference type="InterPro" id="IPR012910">
    <property type="entry name" value="Plug_dom"/>
</dbReference>
<dbReference type="Pfam" id="PF13620">
    <property type="entry name" value="CarboxypepD_reg"/>
    <property type="match status" value="1"/>
</dbReference>
<evidence type="ECO:0000256" key="5">
    <source>
        <dbReference type="ARBA" id="ARBA00023136"/>
    </source>
</evidence>
<feature type="domain" description="Outer membrane protein beta-barrel" evidence="10">
    <location>
        <begin position="386"/>
        <end position="794"/>
    </location>
</feature>
<name>A0AAU9CZ84_9BACT</name>
<dbReference type="Pfam" id="PF07715">
    <property type="entry name" value="Plug"/>
    <property type="match status" value="1"/>
</dbReference>
<dbReference type="Gene3D" id="2.170.130.10">
    <property type="entry name" value="TonB-dependent receptor, plug domain"/>
    <property type="match status" value="1"/>
</dbReference>
<evidence type="ECO:0000256" key="6">
    <source>
        <dbReference type="ARBA" id="ARBA00023237"/>
    </source>
</evidence>
<evidence type="ECO:0000256" key="1">
    <source>
        <dbReference type="ARBA" id="ARBA00004571"/>
    </source>
</evidence>
<evidence type="ECO:0000313" key="12">
    <source>
        <dbReference type="Proteomes" id="UP001348817"/>
    </source>
</evidence>
<dbReference type="Proteomes" id="UP001348817">
    <property type="component" value="Chromosome"/>
</dbReference>
<evidence type="ECO:0000313" key="11">
    <source>
        <dbReference type="EMBL" id="BDD10777.1"/>
    </source>
</evidence>
<reference evidence="11 12" key="1">
    <citation type="submission" date="2021-12" db="EMBL/GenBank/DDBJ databases">
        <title>Genome sequencing of bacteria with rrn-lacking chromosome and rrn-plasmid.</title>
        <authorList>
            <person name="Anda M."/>
            <person name="Iwasaki W."/>
        </authorList>
    </citation>
    <scope>NUCLEOTIDE SEQUENCE [LARGE SCALE GENOMIC DNA]</scope>
    <source>
        <strain evidence="11 12">DSM 100852</strain>
    </source>
</reference>
<gene>
    <name evidence="11" type="ORF">FUAX_32090</name>
</gene>
<dbReference type="RefSeq" id="WP_338392311.1">
    <property type="nucleotide sequence ID" value="NZ_AP025314.1"/>
</dbReference>